<keyword evidence="2" id="KW-1185">Reference proteome</keyword>
<organism evidence="1 2">
    <name type="scientific">Candidatus Fervidibacter sacchari</name>
    <dbReference type="NCBI Taxonomy" id="1448929"/>
    <lineage>
        <taxon>Bacteria</taxon>
        <taxon>Candidatus Fervidibacterota</taxon>
        <taxon>Candidatus Fervidibacter</taxon>
    </lineage>
</organism>
<dbReference type="RefSeq" id="WP_259094255.1">
    <property type="nucleotide sequence ID" value="NZ_CP130454.1"/>
</dbReference>
<reference evidence="1 2" key="1">
    <citation type="submission" date="2022-08" db="EMBL/GenBank/DDBJ databases">
        <title>Bacterial and archaeal communities from various locations to study Microbial Dark Matter (Phase II).</title>
        <authorList>
            <person name="Stepanauskas R."/>
        </authorList>
    </citation>
    <scope>NUCLEOTIDE SEQUENCE [LARGE SCALE GENOMIC DNA]</scope>
    <source>
        <strain evidence="1 2">PD1</strain>
    </source>
</reference>
<name>A0ABT2ENG5_9BACT</name>
<dbReference type="EMBL" id="JANUCP010000001">
    <property type="protein sequence ID" value="MCS3918460.1"/>
    <property type="molecule type" value="Genomic_DNA"/>
</dbReference>
<sequence>MATFQGQRRSNSLPIQRDFFKELVKGILPGQRADWVVFGFATLGLATTLYPPADPFVTIAKVVIKVCRKLGVAGRRLAEILVRQGISAVQKAFLAFEWEKLIRDGLLREIPAREYPSWSPIWFYLLNREMYEASKEYIAKLTFKRIEELPNGGVLLFVDYPYFFEDYDC</sequence>
<evidence type="ECO:0000313" key="1">
    <source>
        <dbReference type="EMBL" id="MCS3918460.1"/>
    </source>
</evidence>
<accession>A0ABT2ENG5</accession>
<comment type="caution">
    <text evidence="1">The sequence shown here is derived from an EMBL/GenBank/DDBJ whole genome shotgun (WGS) entry which is preliminary data.</text>
</comment>
<evidence type="ECO:0000313" key="2">
    <source>
        <dbReference type="Proteomes" id="UP001204798"/>
    </source>
</evidence>
<gene>
    <name evidence="1" type="ORF">M2350_000857</name>
</gene>
<proteinExistence type="predicted"/>
<dbReference type="Proteomes" id="UP001204798">
    <property type="component" value="Unassembled WGS sequence"/>
</dbReference>
<protein>
    <submittedName>
        <fullName evidence="1">Uncharacterized protein</fullName>
    </submittedName>
</protein>